<evidence type="ECO:0000256" key="1">
    <source>
        <dbReference type="SAM" id="MobiDB-lite"/>
    </source>
</evidence>
<dbReference type="OMA" id="HGRADEC"/>
<dbReference type="Gramene" id="ONK62918">
    <property type="protein sequence ID" value="ONK62918"/>
    <property type="gene ID" value="A4U43_C07F9470"/>
</dbReference>
<evidence type="ECO:0000313" key="3">
    <source>
        <dbReference type="Proteomes" id="UP000243459"/>
    </source>
</evidence>
<gene>
    <name evidence="2" type="ORF">A4U43_C07F9470</name>
</gene>
<name>A0A5P1EAN3_ASPOF</name>
<dbReference type="EMBL" id="CM007387">
    <property type="protein sequence ID" value="ONK62918.1"/>
    <property type="molecule type" value="Genomic_DNA"/>
</dbReference>
<protein>
    <submittedName>
        <fullName evidence="2">Uncharacterized protein</fullName>
    </submittedName>
</protein>
<proteinExistence type="predicted"/>
<feature type="region of interest" description="Disordered" evidence="1">
    <location>
        <begin position="157"/>
        <end position="221"/>
    </location>
</feature>
<reference evidence="3" key="1">
    <citation type="journal article" date="2017" name="Nat. Commun.">
        <title>The asparagus genome sheds light on the origin and evolution of a young Y chromosome.</title>
        <authorList>
            <person name="Harkess A."/>
            <person name="Zhou J."/>
            <person name="Xu C."/>
            <person name="Bowers J.E."/>
            <person name="Van der Hulst R."/>
            <person name="Ayyampalayam S."/>
            <person name="Mercati F."/>
            <person name="Riccardi P."/>
            <person name="McKain M.R."/>
            <person name="Kakrana A."/>
            <person name="Tang H."/>
            <person name="Ray J."/>
            <person name="Groenendijk J."/>
            <person name="Arikit S."/>
            <person name="Mathioni S.M."/>
            <person name="Nakano M."/>
            <person name="Shan H."/>
            <person name="Telgmann-Rauber A."/>
            <person name="Kanno A."/>
            <person name="Yue Z."/>
            <person name="Chen H."/>
            <person name="Li W."/>
            <person name="Chen Y."/>
            <person name="Xu X."/>
            <person name="Zhang Y."/>
            <person name="Luo S."/>
            <person name="Chen H."/>
            <person name="Gao J."/>
            <person name="Mao Z."/>
            <person name="Pires J.C."/>
            <person name="Luo M."/>
            <person name="Kudrna D."/>
            <person name="Wing R.A."/>
            <person name="Meyers B.C."/>
            <person name="Yi K."/>
            <person name="Kong H."/>
            <person name="Lavrijsen P."/>
            <person name="Sunseri F."/>
            <person name="Falavigna A."/>
            <person name="Ye Y."/>
            <person name="Leebens-Mack J.H."/>
            <person name="Chen G."/>
        </authorList>
    </citation>
    <scope>NUCLEOTIDE SEQUENCE [LARGE SCALE GENOMIC DNA]</scope>
    <source>
        <strain evidence="3">cv. DH0086</strain>
    </source>
</reference>
<feature type="region of interest" description="Disordered" evidence="1">
    <location>
        <begin position="21"/>
        <end position="80"/>
    </location>
</feature>
<organism evidence="2 3">
    <name type="scientific">Asparagus officinalis</name>
    <name type="common">Garden asparagus</name>
    <dbReference type="NCBI Taxonomy" id="4686"/>
    <lineage>
        <taxon>Eukaryota</taxon>
        <taxon>Viridiplantae</taxon>
        <taxon>Streptophyta</taxon>
        <taxon>Embryophyta</taxon>
        <taxon>Tracheophyta</taxon>
        <taxon>Spermatophyta</taxon>
        <taxon>Magnoliopsida</taxon>
        <taxon>Liliopsida</taxon>
        <taxon>Asparagales</taxon>
        <taxon>Asparagaceae</taxon>
        <taxon>Asparagoideae</taxon>
        <taxon>Asparagus</taxon>
    </lineage>
</organism>
<feature type="compositionally biased region" description="Pro residues" evidence="1">
    <location>
        <begin position="21"/>
        <end position="60"/>
    </location>
</feature>
<keyword evidence="3" id="KW-1185">Reference proteome</keyword>
<sequence>MRLHASPDLVHLPLLLSSLPLPSPSPFPPPLPHPPPRPPLPPLRLSSPPSPSYSPSPSLPRPSSAPSAKPLHRPASTSPAANAALVACTARRAASPSARSLFDAMPEARTCSPGPALTRRHVKCGQPRPPPGCIATCRGLGPPNALSRVSAALAAVRPRSGRSSSGEWVHGLTAERSRRQRSTRGGRDPSADLHVPAGAGASERSGGRCLRAGGGEGRGGVERHECTLALHGRADECFGPVP</sequence>
<accession>A0A5P1EAN3</accession>
<dbReference type="Proteomes" id="UP000243459">
    <property type="component" value="Chromosome 7"/>
</dbReference>
<evidence type="ECO:0000313" key="2">
    <source>
        <dbReference type="EMBL" id="ONK62918.1"/>
    </source>
</evidence>
<feature type="compositionally biased region" description="Low complexity" evidence="1">
    <location>
        <begin position="197"/>
        <end position="211"/>
    </location>
</feature>
<dbReference type="AlphaFoldDB" id="A0A5P1EAN3"/>